<dbReference type="PANTHER" id="PTHR43303:SF4">
    <property type="entry name" value="NADPH DEHYDROGENASE C23G7.10C-RELATED"/>
    <property type="match status" value="1"/>
</dbReference>
<sequence length="358" mass="39344">MNTLFSPMVIGRWSFPNRIVMPPMVRYTLNGRDGRVTNRSIEHYRDAAASTGLVIVEATAVAENAKLHANMLGLWCDEQIDGMRRLAEAIHETGAAAMIQLCYAGLCSRDPSSIALGPSPEYFDTTRLSRAAAIEEIQEIEALHAAAALRAMEAGFDGIELHATHGYFNCRFLDAVSNRRTDRYAGGSAQGRTRIVTETLAAIRKKVGDQMLLSVRIGCNMPDFFTAQENLLEIVKAPLDLIHFSRGTVMPAADPSIPPDFPCNTVVYHSAKLARLSPVPVILSNEIRTPGQAQYLIQNGFCDFAAVGRGILADPHWARKASSGDEGTIDRCYSCADCQWRIDPSRCPAALRRNAHRR</sequence>
<proteinExistence type="predicted"/>
<dbReference type="CDD" id="cd02803">
    <property type="entry name" value="OYE_like_FMN_family"/>
    <property type="match status" value="1"/>
</dbReference>
<dbReference type="RefSeq" id="WP_262399705.1">
    <property type="nucleotide sequence ID" value="NZ_JACRTB010000009.1"/>
</dbReference>
<evidence type="ECO:0000256" key="2">
    <source>
        <dbReference type="ARBA" id="ARBA00022630"/>
    </source>
</evidence>
<evidence type="ECO:0000256" key="4">
    <source>
        <dbReference type="ARBA" id="ARBA00022857"/>
    </source>
</evidence>
<accession>A0ABR7NID5</accession>
<dbReference type="InterPro" id="IPR044152">
    <property type="entry name" value="YqjM-like"/>
</dbReference>
<evidence type="ECO:0000259" key="6">
    <source>
        <dbReference type="Pfam" id="PF00724"/>
    </source>
</evidence>
<dbReference type="Pfam" id="PF00724">
    <property type="entry name" value="Oxidored_FMN"/>
    <property type="match status" value="1"/>
</dbReference>
<evidence type="ECO:0000256" key="1">
    <source>
        <dbReference type="ARBA" id="ARBA00001917"/>
    </source>
</evidence>
<dbReference type="PANTHER" id="PTHR43303">
    <property type="entry name" value="NADPH DEHYDROGENASE C23G7.10C-RELATED"/>
    <property type="match status" value="1"/>
</dbReference>
<keyword evidence="5" id="KW-0560">Oxidoreductase</keyword>
<keyword evidence="3" id="KW-0288">FMN</keyword>
<protein>
    <submittedName>
        <fullName evidence="7">NADH:flavin oxidoreductase</fullName>
    </submittedName>
</protein>
<keyword evidence="8" id="KW-1185">Reference proteome</keyword>
<keyword evidence="2" id="KW-0285">Flavoprotein</keyword>
<dbReference type="InterPro" id="IPR013785">
    <property type="entry name" value="Aldolase_TIM"/>
</dbReference>
<comment type="cofactor">
    <cofactor evidence="1">
        <name>FMN</name>
        <dbReference type="ChEBI" id="CHEBI:58210"/>
    </cofactor>
</comment>
<evidence type="ECO:0000313" key="8">
    <source>
        <dbReference type="Proteomes" id="UP000658131"/>
    </source>
</evidence>
<gene>
    <name evidence="7" type="ORF">H8717_07010</name>
</gene>
<evidence type="ECO:0000313" key="7">
    <source>
        <dbReference type="EMBL" id="MBC8576155.1"/>
    </source>
</evidence>
<comment type="caution">
    <text evidence="7">The sequence shown here is derived from an EMBL/GenBank/DDBJ whole genome shotgun (WGS) entry which is preliminary data.</text>
</comment>
<reference evidence="7 8" key="1">
    <citation type="submission" date="2020-08" db="EMBL/GenBank/DDBJ databases">
        <title>Genome public.</title>
        <authorList>
            <person name="Liu C."/>
            <person name="Sun Q."/>
        </authorList>
    </citation>
    <scope>NUCLEOTIDE SEQUENCE [LARGE SCALE GENOMIC DNA]</scope>
    <source>
        <strain evidence="7 8">BX1</strain>
    </source>
</reference>
<dbReference type="InterPro" id="IPR001155">
    <property type="entry name" value="OxRdtase_FMN_N"/>
</dbReference>
<feature type="domain" description="NADH:flavin oxidoreductase/NADH oxidase N-terminal" evidence="6">
    <location>
        <begin position="4"/>
        <end position="324"/>
    </location>
</feature>
<keyword evidence="4" id="KW-0521">NADP</keyword>
<dbReference type="SUPFAM" id="SSF51395">
    <property type="entry name" value="FMN-linked oxidoreductases"/>
    <property type="match status" value="1"/>
</dbReference>
<dbReference type="EMBL" id="JACRTB010000009">
    <property type="protein sequence ID" value="MBC8576155.1"/>
    <property type="molecule type" value="Genomic_DNA"/>
</dbReference>
<dbReference type="Gene3D" id="3.20.20.70">
    <property type="entry name" value="Aldolase class I"/>
    <property type="match status" value="1"/>
</dbReference>
<evidence type="ECO:0000256" key="5">
    <source>
        <dbReference type="ARBA" id="ARBA00023002"/>
    </source>
</evidence>
<evidence type="ECO:0000256" key="3">
    <source>
        <dbReference type="ARBA" id="ARBA00022643"/>
    </source>
</evidence>
<dbReference type="Proteomes" id="UP000658131">
    <property type="component" value="Unassembled WGS sequence"/>
</dbReference>
<organism evidence="7 8">
    <name type="scientific">Yanshouia hominis</name>
    <dbReference type="NCBI Taxonomy" id="2763673"/>
    <lineage>
        <taxon>Bacteria</taxon>
        <taxon>Bacillati</taxon>
        <taxon>Bacillota</taxon>
        <taxon>Clostridia</taxon>
        <taxon>Eubacteriales</taxon>
        <taxon>Oscillospiraceae</taxon>
        <taxon>Yanshouia</taxon>
    </lineage>
</organism>
<name>A0ABR7NID5_9FIRM</name>